<evidence type="ECO:0000313" key="4">
    <source>
        <dbReference type="Proteomes" id="UP001359485"/>
    </source>
</evidence>
<dbReference type="Proteomes" id="UP001359485">
    <property type="component" value="Unassembled WGS sequence"/>
</dbReference>
<dbReference type="GO" id="GO:0005868">
    <property type="term" value="C:cytoplasmic dynein complex"/>
    <property type="evidence" value="ECO:0007669"/>
    <property type="project" value="TreeGrafter"/>
</dbReference>
<keyword evidence="4" id="KW-1185">Reference proteome</keyword>
<dbReference type="Gene3D" id="3.30.1140.40">
    <property type="entry name" value="Tctex-1"/>
    <property type="match status" value="1"/>
</dbReference>
<dbReference type="PANTHER" id="PTHR21255:SF7">
    <property type="entry name" value="DYNEIN LIGHT CHAIN TCTEX-TYPE PROTEIN 2B"/>
    <property type="match status" value="1"/>
</dbReference>
<dbReference type="Proteomes" id="UP001372834">
    <property type="component" value="Unassembled WGS sequence"/>
</dbReference>
<dbReference type="EMBL" id="JAWJWF010000046">
    <property type="protein sequence ID" value="KAK6624438.1"/>
    <property type="molecule type" value="Genomic_DNA"/>
</dbReference>
<comment type="caution">
    <text evidence="3">The sequence shown here is derived from an EMBL/GenBank/DDBJ whole genome shotgun (WGS) entry which is preliminary data.</text>
</comment>
<dbReference type="EMBL" id="JAWJWE010000002">
    <property type="protein sequence ID" value="KAK6642718.1"/>
    <property type="molecule type" value="Genomic_DNA"/>
</dbReference>
<name>A0AAN8SAN9_POLSC</name>
<protein>
    <submittedName>
        <fullName evidence="3">Uncharacterized protein</fullName>
    </submittedName>
</protein>
<reference evidence="3 5" key="1">
    <citation type="submission" date="2023-10" db="EMBL/GenBank/DDBJ databases">
        <title>Genomes of two closely related lineages of the louse Polyplax serrata with different host specificities.</title>
        <authorList>
            <person name="Martinu J."/>
            <person name="Tarabai H."/>
            <person name="Stefka J."/>
            <person name="Hypsa V."/>
        </authorList>
    </citation>
    <scope>NUCLEOTIDE SEQUENCE [LARGE SCALE GENOMIC DNA]</scope>
    <source>
        <strain evidence="2">98ZLc_SE</strain>
        <strain evidence="3">HR10_N</strain>
    </source>
</reference>
<sequence>MSSAFGNGNDDEFTETEKKTGKRGFAKIDVVDIILSEEGQQALMKSNNTFEQLTEITFSKALLIAPTYRIEPKKKFDVDAVKLLLKEFMDKHCSEFSYSEKECQNSCKRISYYIRRAVKQLSFDRYRFICQVRIIEKQSQGVETQTAFLWDENFDGYATYTVDTYSFIAQAVVYGVYKD</sequence>
<evidence type="ECO:0000313" key="2">
    <source>
        <dbReference type="EMBL" id="KAK6624438.1"/>
    </source>
</evidence>
<evidence type="ECO:0000313" key="5">
    <source>
        <dbReference type="Proteomes" id="UP001372834"/>
    </source>
</evidence>
<accession>A0AAN8SAN9</accession>
<gene>
    <name evidence="3" type="ORF">RUM43_004220</name>
    <name evidence="2" type="ORF">RUM44_011297</name>
</gene>
<proteinExistence type="inferred from homology"/>
<dbReference type="GO" id="GO:0005737">
    <property type="term" value="C:cytoplasm"/>
    <property type="evidence" value="ECO:0007669"/>
    <property type="project" value="TreeGrafter"/>
</dbReference>
<dbReference type="InterPro" id="IPR038586">
    <property type="entry name" value="Tctex-1-like_sf"/>
</dbReference>
<organism evidence="3 5">
    <name type="scientific">Polyplax serrata</name>
    <name type="common">Common mouse louse</name>
    <dbReference type="NCBI Taxonomy" id="468196"/>
    <lineage>
        <taxon>Eukaryota</taxon>
        <taxon>Metazoa</taxon>
        <taxon>Ecdysozoa</taxon>
        <taxon>Arthropoda</taxon>
        <taxon>Hexapoda</taxon>
        <taxon>Insecta</taxon>
        <taxon>Pterygota</taxon>
        <taxon>Neoptera</taxon>
        <taxon>Paraneoptera</taxon>
        <taxon>Psocodea</taxon>
        <taxon>Troctomorpha</taxon>
        <taxon>Phthiraptera</taxon>
        <taxon>Anoplura</taxon>
        <taxon>Polyplacidae</taxon>
        <taxon>Polyplax</taxon>
    </lineage>
</organism>
<dbReference type="PANTHER" id="PTHR21255">
    <property type="entry name" value="T-COMPLEX-ASSOCIATED-TESTIS-EXPRESSED 1/ DYNEIN LIGHT CHAIN"/>
    <property type="match status" value="1"/>
</dbReference>
<dbReference type="Pfam" id="PF03645">
    <property type="entry name" value="Tctex-1"/>
    <property type="match status" value="1"/>
</dbReference>
<dbReference type="CDD" id="cd21451">
    <property type="entry name" value="DLC-like_TCTEX1D"/>
    <property type="match status" value="1"/>
</dbReference>
<dbReference type="AlphaFoldDB" id="A0AAN8SAN9"/>
<evidence type="ECO:0000313" key="3">
    <source>
        <dbReference type="EMBL" id="KAK6642718.1"/>
    </source>
</evidence>
<dbReference type="InterPro" id="IPR005334">
    <property type="entry name" value="Tctex-1-like"/>
</dbReference>
<dbReference type="GO" id="GO:0045505">
    <property type="term" value="F:dynein intermediate chain binding"/>
    <property type="evidence" value="ECO:0007669"/>
    <property type="project" value="TreeGrafter"/>
</dbReference>
<dbReference type="GO" id="GO:0007018">
    <property type="term" value="P:microtubule-based movement"/>
    <property type="evidence" value="ECO:0007669"/>
    <property type="project" value="TreeGrafter"/>
</dbReference>
<evidence type="ECO:0000256" key="1">
    <source>
        <dbReference type="ARBA" id="ARBA00005361"/>
    </source>
</evidence>
<comment type="similarity">
    <text evidence="1">Belongs to the dynein light chain Tctex-type family.</text>
</comment>